<accession>A0A3S8SD67</accession>
<organism evidence="1 2">
    <name type="scientific">Lactobacillus helveticus</name>
    <name type="common">Lactobacillus suntoryeus</name>
    <dbReference type="NCBI Taxonomy" id="1587"/>
    <lineage>
        <taxon>Bacteria</taxon>
        <taxon>Bacillati</taxon>
        <taxon>Bacillota</taxon>
        <taxon>Bacilli</taxon>
        <taxon>Lactobacillales</taxon>
        <taxon>Lactobacillaceae</taxon>
        <taxon>Lactobacillus</taxon>
    </lineage>
</organism>
<dbReference type="Proteomes" id="UP000267945">
    <property type="component" value="Chromosome"/>
</dbReference>
<dbReference type="EMBL" id="CP019581">
    <property type="protein sequence ID" value="AZK91739.1"/>
    <property type="molecule type" value="Genomic_DNA"/>
</dbReference>
<evidence type="ECO:0000313" key="1">
    <source>
        <dbReference type="EMBL" id="AZK91739.1"/>
    </source>
</evidence>
<protein>
    <submittedName>
        <fullName evidence="1">Uncharacterized protein</fullName>
    </submittedName>
</protein>
<reference evidence="1 2" key="1">
    <citation type="submission" date="2017-02" db="EMBL/GenBank/DDBJ databases">
        <title>Complete genome sequence of Lactobacillus helveticus.</title>
        <authorList>
            <person name="Kim J.F."/>
            <person name="Chung Y."/>
            <person name="Kwak M."/>
        </authorList>
    </citation>
    <scope>NUCLEOTIDE SEQUENCE [LARGE SCALE GENOMIC DNA]</scope>
    <source>
        <strain evidence="1 2">LH5</strain>
    </source>
</reference>
<dbReference type="GeneID" id="99757644"/>
<dbReference type="AlphaFoldDB" id="A0A3S8SD67"/>
<proteinExistence type="predicted"/>
<gene>
    <name evidence="1" type="ORF">LH5_01499</name>
</gene>
<dbReference type="RefSeq" id="WP_014919659.1">
    <property type="nucleotide sequence ID" value="NZ_CP019581.1"/>
</dbReference>
<sequence>MKLSKNALWIIGTLITSAIAGIFFYLNIHNSSAPTFAVILAGVALYFLFETGQLYKKIWIKILVYLIDAVWIAFVLLIISLFIH</sequence>
<evidence type="ECO:0000313" key="2">
    <source>
        <dbReference type="Proteomes" id="UP000267945"/>
    </source>
</evidence>
<name>A0A3S8SD67_LACHE</name>